<accession>A0ABR1X8S4</accession>
<keyword evidence="2" id="KW-1185">Reference proteome</keyword>
<dbReference type="RefSeq" id="XP_066673834.1">
    <property type="nucleotide sequence ID" value="XM_066806538.1"/>
</dbReference>
<name>A0ABR1X8S4_9PEZI</name>
<proteinExistence type="predicted"/>
<dbReference type="EMBL" id="JAQQWN010000003">
    <property type="protein sequence ID" value="KAK8091862.1"/>
    <property type="molecule type" value="Genomic_DNA"/>
</dbReference>
<organism evidence="1 2">
    <name type="scientific">Apiospora hydei</name>
    <dbReference type="NCBI Taxonomy" id="1337664"/>
    <lineage>
        <taxon>Eukaryota</taxon>
        <taxon>Fungi</taxon>
        <taxon>Dikarya</taxon>
        <taxon>Ascomycota</taxon>
        <taxon>Pezizomycotina</taxon>
        <taxon>Sordariomycetes</taxon>
        <taxon>Xylariomycetidae</taxon>
        <taxon>Amphisphaeriales</taxon>
        <taxon>Apiosporaceae</taxon>
        <taxon>Apiospora</taxon>
    </lineage>
</organism>
<evidence type="ECO:0000313" key="2">
    <source>
        <dbReference type="Proteomes" id="UP001433268"/>
    </source>
</evidence>
<dbReference type="Proteomes" id="UP001433268">
    <property type="component" value="Unassembled WGS sequence"/>
</dbReference>
<evidence type="ECO:0000313" key="1">
    <source>
        <dbReference type="EMBL" id="KAK8091862.1"/>
    </source>
</evidence>
<dbReference type="GeneID" id="92039598"/>
<gene>
    <name evidence="1" type="ORF">PG997_002223</name>
</gene>
<sequence>MFRVLNKNTEETGCRFISGGTAADSGFLKREVGHIYAAPEYEVCGSKGPVNPESSERVGILHGWLLVQLKDRNFRFASNKTYLGPEGVERLIENFENGPDAAAEVPPISAYDAARLRLKLTNNGNFVPMEDHLTGTIEDLHGKGKPGVKCVRVAKRGRTTGLTFGVTNAIEAVVREKVAVKRNGFGQPIGKDKSVCSWQLLVVPFPDEGKYKKQDGGVRTRFSERGDSGAAVLSIDGTFMGQVVSVGPAGPGEYNAKPLVNERKWRGQVEGSGDPGKPTRFEKGNMPHKVRLEDPELPPFEMKWTLPSFIWHGHSWGILSDGLARSQAYIFYLSDNPVIAVDQI</sequence>
<reference evidence="1 2" key="1">
    <citation type="submission" date="2023-01" db="EMBL/GenBank/DDBJ databases">
        <title>Analysis of 21 Apiospora genomes using comparative genomics revels a genus with tremendous synthesis potential of carbohydrate active enzymes and secondary metabolites.</title>
        <authorList>
            <person name="Sorensen T."/>
        </authorList>
    </citation>
    <scope>NUCLEOTIDE SEQUENCE [LARGE SCALE GENOMIC DNA]</scope>
    <source>
        <strain evidence="1 2">CBS 114990</strain>
    </source>
</reference>
<comment type="caution">
    <text evidence="1">The sequence shown here is derived from an EMBL/GenBank/DDBJ whole genome shotgun (WGS) entry which is preliminary data.</text>
</comment>
<protein>
    <submittedName>
        <fullName evidence="1">Uncharacterized protein</fullName>
    </submittedName>
</protein>